<evidence type="ECO:0000256" key="7">
    <source>
        <dbReference type="SAM" id="Phobius"/>
    </source>
</evidence>
<feature type="transmembrane region" description="Helical" evidence="7">
    <location>
        <begin position="166"/>
        <end position="185"/>
    </location>
</feature>
<gene>
    <name evidence="9" type="ORF">D8S82_02795</name>
</gene>
<dbReference type="Pfam" id="PF00324">
    <property type="entry name" value="AA_permease"/>
    <property type="match status" value="1"/>
</dbReference>
<keyword evidence="3 7" id="KW-0812">Transmembrane</keyword>
<feature type="transmembrane region" description="Helical" evidence="7">
    <location>
        <begin position="128"/>
        <end position="146"/>
    </location>
</feature>
<dbReference type="InterPro" id="IPR050367">
    <property type="entry name" value="APC_superfamily"/>
</dbReference>
<feature type="transmembrane region" description="Helical" evidence="7">
    <location>
        <begin position="457"/>
        <end position="476"/>
    </location>
</feature>
<dbReference type="InterPro" id="IPR004841">
    <property type="entry name" value="AA-permease/SLC12A_dom"/>
</dbReference>
<keyword evidence="10" id="KW-1185">Reference proteome</keyword>
<feature type="transmembrane region" description="Helical" evidence="7">
    <location>
        <begin position="432"/>
        <end position="451"/>
    </location>
</feature>
<organism evidence="9 10">
    <name type="scientific">Mycolicibacterium hodleri</name>
    <dbReference type="NCBI Taxonomy" id="49897"/>
    <lineage>
        <taxon>Bacteria</taxon>
        <taxon>Bacillati</taxon>
        <taxon>Actinomycetota</taxon>
        <taxon>Actinomycetes</taxon>
        <taxon>Mycobacteriales</taxon>
        <taxon>Mycobacteriaceae</taxon>
        <taxon>Mycolicibacterium</taxon>
    </lineage>
</organism>
<evidence type="ECO:0000256" key="2">
    <source>
        <dbReference type="ARBA" id="ARBA00009523"/>
    </source>
</evidence>
<feature type="domain" description="Amino acid permease/ SLC12A" evidence="8">
    <location>
        <begin position="66"/>
        <end position="460"/>
    </location>
</feature>
<comment type="caution">
    <text evidence="9">The sequence shown here is derived from an EMBL/GenBank/DDBJ whole genome shotgun (WGS) entry which is preliminary data.</text>
</comment>
<dbReference type="AlphaFoldDB" id="A0A544W6Z3"/>
<dbReference type="EMBL" id="VIFX01000003">
    <property type="protein sequence ID" value="TQR88012.1"/>
    <property type="molecule type" value="Genomic_DNA"/>
</dbReference>
<accession>A0A544W6Z3</accession>
<feature type="transmembrane region" description="Helical" evidence="7">
    <location>
        <begin position="236"/>
        <end position="262"/>
    </location>
</feature>
<reference evidence="9 10" key="1">
    <citation type="submission" date="2018-10" db="EMBL/GenBank/DDBJ databases">
        <title>Draft genome of Mycobacterium hodleri strain B.</title>
        <authorList>
            <person name="Amande T.J."/>
            <person name="Mcgenity T.J."/>
        </authorList>
    </citation>
    <scope>NUCLEOTIDE SEQUENCE [LARGE SCALE GENOMIC DNA]</scope>
    <source>
        <strain evidence="9 10">B</strain>
    </source>
</reference>
<evidence type="ECO:0000259" key="8">
    <source>
        <dbReference type="Pfam" id="PF00324"/>
    </source>
</evidence>
<name>A0A544W6Z3_9MYCO</name>
<evidence type="ECO:0000256" key="1">
    <source>
        <dbReference type="ARBA" id="ARBA00004141"/>
    </source>
</evidence>
<feature type="transmembrane region" description="Helical" evidence="7">
    <location>
        <begin position="197"/>
        <end position="216"/>
    </location>
</feature>
<feature type="transmembrane region" description="Helical" evidence="7">
    <location>
        <begin position="56"/>
        <end position="75"/>
    </location>
</feature>
<feature type="transmembrane region" description="Helical" evidence="7">
    <location>
        <begin position="399"/>
        <end position="420"/>
    </location>
</feature>
<comment type="similarity">
    <text evidence="2">Belongs to the amino acid-polyamine-organocation (APC) superfamily.</text>
</comment>
<feature type="transmembrane region" description="Helical" evidence="7">
    <location>
        <begin position="371"/>
        <end position="393"/>
    </location>
</feature>
<evidence type="ECO:0000256" key="5">
    <source>
        <dbReference type="ARBA" id="ARBA00023136"/>
    </source>
</evidence>
<keyword evidence="4 7" id="KW-1133">Transmembrane helix</keyword>
<dbReference type="Proteomes" id="UP000315759">
    <property type="component" value="Unassembled WGS sequence"/>
</dbReference>
<dbReference type="PIRSF" id="PIRSF006060">
    <property type="entry name" value="AA_transporter"/>
    <property type="match status" value="1"/>
</dbReference>
<dbReference type="PANTHER" id="PTHR42770">
    <property type="entry name" value="AMINO ACID TRANSPORTER-RELATED"/>
    <property type="match status" value="1"/>
</dbReference>
<sequence>MSSETFGQCPLVDRVSVWESAATPEGDAGCSPWSTKGSRVQRNTAPATTSHLSRSLGLWAIVGLGLGYMTPMTVFDTFGIVSEETNGVVPLAYIVALVAMVFTALSYGRMTRVFPSAGSAFTYASEVIHPNVGFLVGWSSLLDYLLLPMVNAVIGRIYFESFFPDAPSWIFVVVYVGIVTALNCWSIKGTSNINGVLVVFQTVLIGAFVVLTYLSLSRGLGQGTALTLQPLYHAGVDMGAVIAGATVVCFSFIGFDAITMYSEEARTPSTVPKAIVLALLIGGAIFLLGAWFAQSAFPTLDGFEVTDDTLPELALKVGGEFFKILFVSAALAAMFASSLSSHASVSRMIYVMARNQTGRIPRFLSYIHPRFFTPLHAVLIVGAVSLLAFRFTLEFVSAMINFGALIAFTVVNLTVLLYFALHLKKRHTPVEIFTNIVLPVIGMSLTVVLWLNLHFDALLYGAIWFVIGLVLLVYVTRGLRKPLTMRIEEETLAEEGTPIEHVEHRRAGGDK</sequence>
<evidence type="ECO:0000256" key="6">
    <source>
        <dbReference type="SAM" id="MobiDB-lite"/>
    </source>
</evidence>
<evidence type="ECO:0000313" key="10">
    <source>
        <dbReference type="Proteomes" id="UP000315759"/>
    </source>
</evidence>
<evidence type="ECO:0000256" key="3">
    <source>
        <dbReference type="ARBA" id="ARBA00022692"/>
    </source>
</evidence>
<dbReference type="GO" id="GO:0022857">
    <property type="term" value="F:transmembrane transporter activity"/>
    <property type="evidence" value="ECO:0007669"/>
    <property type="project" value="InterPro"/>
</dbReference>
<comment type="subcellular location">
    <subcellularLocation>
        <location evidence="1">Membrane</location>
        <topology evidence="1">Multi-pass membrane protein</topology>
    </subcellularLocation>
</comment>
<proteinExistence type="inferred from homology"/>
<protein>
    <submittedName>
        <fullName evidence="9">APC family permease</fullName>
    </submittedName>
</protein>
<dbReference type="GO" id="GO:0005886">
    <property type="term" value="C:plasma membrane"/>
    <property type="evidence" value="ECO:0007669"/>
    <property type="project" value="UniProtKB-SubCell"/>
</dbReference>
<feature type="compositionally biased region" description="Polar residues" evidence="6">
    <location>
        <begin position="32"/>
        <end position="46"/>
    </location>
</feature>
<evidence type="ECO:0000313" key="9">
    <source>
        <dbReference type="EMBL" id="TQR88012.1"/>
    </source>
</evidence>
<evidence type="ECO:0000256" key="4">
    <source>
        <dbReference type="ARBA" id="ARBA00022989"/>
    </source>
</evidence>
<feature type="transmembrane region" description="Helical" evidence="7">
    <location>
        <begin position="324"/>
        <end position="350"/>
    </location>
</feature>
<dbReference type="PANTHER" id="PTHR42770:SF8">
    <property type="entry name" value="PUTRESCINE IMPORTER PUUP"/>
    <property type="match status" value="1"/>
</dbReference>
<feature type="region of interest" description="Disordered" evidence="6">
    <location>
        <begin position="23"/>
        <end position="46"/>
    </location>
</feature>
<dbReference type="Gene3D" id="1.20.1740.10">
    <property type="entry name" value="Amino acid/polyamine transporter I"/>
    <property type="match status" value="1"/>
</dbReference>
<feature type="transmembrane region" description="Helical" evidence="7">
    <location>
        <begin position="87"/>
        <end position="107"/>
    </location>
</feature>
<keyword evidence="5 7" id="KW-0472">Membrane</keyword>
<feature type="transmembrane region" description="Helical" evidence="7">
    <location>
        <begin position="274"/>
        <end position="293"/>
    </location>
</feature>